<evidence type="ECO:0000313" key="2">
    <source>
        <dbReference type="EMBL" id="WIX83150.1"/>
    </source>
</evidence>
<reference evidence="2 3" key="1">
    <citation type="submission" date="2023-06" db="EMBL/GenBank/DDBJ databases">
        <authorList>
            <person name="Oyuntsetseg B."/>
            <person name="Kim S.B."/>
        </authorList>
    </citation>
    <scope>NUCLEOTIDE SEQUENCE [LARGE SCALE GENOMIC DNA]</scope>
    <source>
        <strain evidence="2 3">2-15</strain>
    </source>
</reference>
<dbReference type="InterPro" id="IPR001279">
    <property type="entry name" value="Metallo-B-lactamas"/>
</dbReference>
<dbReference type="InterPro" id="IPR051453">
    <property type="entry name" value="MBL_Glyoxalase_II"/>
</dbReference>
<keyword evidence="3" id="KW-1185">Reference proteome</keyword>
<dbReference type="RefSeq" id="WP_285973707.1">
    <property type="nucleotide sequence ID" value="NZ_CP127294.1"/>
</dbReference>
<accession>A0A9Y2IMN4</accession>
<proteinExistence type="predicted"/>
<dbReference type="AlphaFoldDB" id="A0A9Y2IMN4"/>
<dbReference type="Gene3D" id="3.60.15.10">
    <property type="entry name" value="Ribonuclease Z/Hydroxyacylglutathione hydrolase-like"/>
    <property type="match status" value="1"/>
</dbReference>
<dbReference type="Pfam" id="PF00753">
    <property type="entry name" value="Lactamase_B"/>
    <property type="match status" value="1"/>
</dbReference>
<feature type="domain" description="Metallo-beta-lactamase" evidence="1">
    <location>
        <begin position="22"/>
        <end position="186"/>
    </location>
</feature>
<dbReference type="InterPro" id="IPR036866">
    <property type="entry name" value="RibonucZ/Hydroxyglut_hydro"/>
</dbReference>
<gene>
    <name evidence="2" type="ORF">QRX50_21515</name>
</gene>
<dbReference type="CDD" id="cd06262">
    <property type="entry name" value="metallo-hydrolase-like_MBL-fold"/>
    <property type="match status" value="1"/>
</dbReference>
<dbReference type="KEGG" id="acab:QRX50_21515"/>
<dbReference type="EMBL" id="CP127294">
    <property type="protein sequence ID" value="WIX83150.1"/>
    <property type="molecule type" value="Genomic_DNA"/>
</dbReference>
<evidence type="ECO:0000313" key="3">
    <source>
        <dbReference type="Proteomes" id="UP001236014"/>
    </source>
</evidence>
<dbReference type="PANTHER" id="PTHR46233">
    <property type="entry name" value="HYDROXYACYLGLUTATHIONE HYDROLASE GLOC"/>
    <property type="match status" value="1"/>
</dbReference>
<dbReference type="Proteomes" id="UP001236014">
    <property type="component" value="Chromosome"/>
</dbReference>
<name>A0A9Y2IMN4_9PSEU</name>
<sequence>MDVDLTVTAGNYRFDGVSFAVDTNIWLLGDEEEVLVVDAGFDATAIAAAIDGRDVLGILCTHAHNDHADAALTLADATGAPVLLHPGDAKLWATVNPGRRPDAELADGQVLTVAGSPVVVLHTPGHTAGSVCLHLPDEGLLFSGDTLLSGGPGMTGDVMSSRSTLHDSVRRKLLVLPDETVVHPGHGYDTDIGTERVESWAGQI</sequence>
<protein>
    <submittedName>
        <fullName evidence="2">MBL fold metallo-hydrolase</fullName>
    </submittedName>
</protein>
<dbReference type="SMART" id="SM00849">
    <property type="entry name" value="Lactamase_B"/>
    <property type="match status" value="1"/>
</dbReference>
<dbReference type="SUPFAM" id="SSF56281">
    <property type="entry name" value="Metallo-hydrolase/oxidoreductase"/>
    <property type="match status" value="1"/>
</dbReference>
<dbReference type="PANTHER" id="PTHR46233:SF4">
    <property type="entry name" value="METALLO-BETA-LACTAMASE DOMAIN-CONTAINING PROTEIN"/>
    <property type="match status" value="1"/>
</dbReference>
<evidence type="ECO:0000259" key="1">
    <source>
        <dbReference type="SMART" id="SM00849"/>
    </source>
</evidence>
<organism evidence="2 3">
    <name type="scientific">Amycolatopsis carbonis</name>
    <dbReference type="NCBI Taxonomy" id="715471"/>
    <lineage>
        <taxon>Bacteria</taxon>
        <taxon>Bacillati</taxon>
        <taxon>Actinomycetota</taxon>
        <taxon>Actinomycetes</taxon>
        <taxon>Pseudonocardiales</taxon>
        <taxon>Pseudonocardiaceae</taxon>
        <taxon>Amycolatopsis</taxon>
    </lineage>
</organism>